<dbReference type="InterPro" id="IPR035897">
    <property type="entry name" value="Toll_tir_struct_dom_sf"/>
</dbReference>
<gene>
    <name evidence="1" type="ORF">FOC40_03505</name>
</gene>
<name>A0A857A7V2_9ACTO</name>
<proteinExistence type="predicted"/>
<evidence type="ECO:0000313" key="1">
    <source>
        <dbReference type="EMBL" id="QGS10565.1"/>
    </source>
</evidence>
<dbReference type="AlphaFoldDB" id="A0A857A7V2"/>
<dbReference type="EMBL" id="CP046315">
    <property type="protein sequence ID" value="QGS10565.1"/>
    <property type="molecule type" value="Genomic_DNA"/>
</dbReference>
<dbReference type="Proteomes" id="UP000424490">
    <property type="component" value="Chromosome"/>
</dbReference>
<dbReference type="InterPro" id="IPR041160">
    <property type="entry name" value="LD_cluster2"/>
</dbReference>
<dbReference type="Gene3D" id="3.40.50.10140">
    <property type="entry name" value="Toll/interleukin-1 receptor homology (TIR) domain"/>
    <property type="match status" value="1"/>
</dbReference>
<dbReference type="Pfam" id="PF18163">
    <property type="entry name" value="LD_cluster2"/>
    <property type="match status" value="1"/>
</dbReference>
<evidence type="ECO:0008006" key="3">
    <source>
        <dbReference type="Google" id="ProtNLM"/>
    </source>
</evidence>
<reference evidence="1 2" key="1">
    <citation type="submission" date="2019-11" db="EMBL/GenBank/DDBJ databases">
        <title>FDA dAtabase for Regulatory Grade micrObial Sequences (FDA-ARGOS): Supporting development and validation of Infectious Disease Dx tests.</title>
        <authorList>
            <person name="Stonesifer R."/>
            <person name="Tallon L."/>
            <person name="Sadzewicz L."/>
            <person name="Vavikolanu K."/>
            <person name="Mehta A."/>
            <person name="Aluvathingal J."/>
            <person name="Nadendla S."/>
            <person name="Myers T."/>
            <person name="Yan Y."/>
            <person name="Sichtig H."/>
        </authorList>
    </citation>
    <scope>NUCLEOTIDE SEQUENCE [LARGE SCALE GENOMIC DNA]</scope>
    <source>
        <strain evidence="1 2">FDAARGOS_732</strain>
    </source>
</reference>
<sequence>MLDIYVVWHPHDRAGKAVFDELVTHYHSERFSGLAGSAIEVFSRSLPLTPENETPCPIVTRDGQVDNGIDSKIISERRAPENTTSPFTVIIPVIGRHMIRASHRDNSEWASYLKSLCTVRDNALASHSPSLLVFPIIDTKGLNTSVGVISSLTSRQGLVLNDNAYAPRALTRDIGQAIIQRLLWKQAGMLSPSESPRLRVFISHARGDIPATDLTGTTPRGVVAKVKALAEQTRLDTFFDVYDIQADSEWDSSIRERARTSALLMVRTDSYSSREWTQWEVFEAKQAGMPIVCLSALSAGESRGSFLLDHVPTVAYPQIIEGQNPTEGNQTADATDNAIISALNRLVDETLKFALWRCQEIPAAVYAATNSTTEPKSANHPGFDSAPPSPPEPTILLKFIQEHRDKFKDDHHLWLIHPDPPLLPAEQEFLVALCEQAGYDNGQVHLLTPRSFFAAGGTFGRCEPTLTTPILSRDRPLIGKKLGISMALSEDLDRIGLSPTHLESAVAEVAQMVLIGGGSILYAGAPGTHVPDLTNAIMDTVASYTTSMKAYARHSTTPSQVECLLHYDKMFSLTVPHVVLRDTASIERLDRAANHFAPYASISVLDKEGNMNDDLKAFNPWEGTAEDTKRALTRIREALPRFCNARLLIGGKTLRQSPENPNGYIGDYPGIIEEALYTLRKGQPLFVAGGFGGAAALLARELGLGLDLPVPDAALTEMRQCTSYRNAIKEIKESFDPSRTGLSEDDLRLLATTQRASELGTLLAKGLASSPAHCHNADH</sequence>
<evidence type="ECO:0000313" key="2">
    <source>
        <dbReference type="Proteomes" id="UP000424490"/>
    </source>
</evidence>
<dbReference type="RefSeq" id="WP_131240532.1">
    <property type="nucleotide sequence ID" value="NZ_CP046315.1"/>
</dbReference>
<organism evidence="1 2">
    <name type="scientific">Schaalia odontolytica</name>
    <dbReference type="NCBI Taxonomy" id="1660"/>
    <lineage>
        <taxon>Bacteria</taxon>
        <taxon>Bacillati</taxon>
        <taxon>Actinomycetota</taxon>
        <taxon>Actinomycetes</taxon>
        <taxon>Actinomycetales</taxon>
        <taxon>Actinomycetaceae</taxon>
        <taxon>Schaalia</taxon>
    </lineage>
</organism>
<protein>
    <recommendedName>
        <fullName evidence="3">TIR domain-containing protein</fullName>
    </recommendedName>
</protein>
<accession>A0A857A7V2</accession>